<evidence type="ECO:0000256" key="2">
    <source>
        <dbReference type="SAM" id="SignalP"/>
    </source>
</evidence>
<evidence type="ECO:0000256" key="1">
    <source>
        <dbReference type="SAM" id="MobiDB-lite"/>
    </source>
</evidence>
<keyword evidence="2" id="KW-0732">Signal</keyword>
<organism evidence="3 4">
    <name type="scientific">Pseudopithomyces chartarum</name>
    <dbReference type="NCBI Taxonomy" id="1892770"/>
    <lineage>
        <taxon>Eukaryota</taxon>
        <taxon>Fungi</taxon>
        <taxon>Dikarya</taxon>
        <taxon>Ascomycota</taxon>
        <taxon>Pezizomycotina</taxon>
        <taxon>Dothideomycetes</taxon>
        <taxon>Pleosporomycetidae</taxon>
        <taxon>Pleosporales</taxon>
        <taxon>Massarineae</taxon>
        <taxon>Didymosphaeriaceae</taxon>
        <taxon>Pseudopithomyces</taxon>
    </lineage>
</organism>
<feature type="chain" id="PRO_5042936995" evidence="2">
    <location>
        <begin position="19"/>
        <end position="395"/>
    </location>
</feature>
<name>A0AAN6RDW2_9PLEO</name>
<keyword evidence="4" id="KW-1185">Reference proteome</keyword>
<dbReference type="EMBL" id="WVTA01000013">
    <property type="protein sequence ID" value="KAK3202942.1"/>
    <property type="molecule type" value="Genomic_DNA"/>
</dbReference>
<gene>
    <name evidence="3" type="ORF">GRF29_154g1291155</name>
</gene>
<evidence type="ECO:0000313" key="4">
    <source>
        <dbReference type="Proteomes" id="UP001280581"/>
    </source>
</evidence>
<sequence length="395" mass="41534">MQLKHAITLVAATSFASAATCANDSCLKAVKLAGGSLSGSPAYWDCYFARRVTTTPAAYTAWKTVWKTISTTSTAVETKDVSSTTTISFTETEWITNTETPTITTSTTSTVQPWAGNGSPARKRKAEPLPTANADLAARAAPLGHFPLSVAEAAETGAPSKRSARAFGYVPRDSASSEEPNMAKRGILNAAFKAVCGTDEKYLSACSCAGVPQTTITAVRQTVTSTATSTATSSFQTTSTATHSVTISLSVTQTDTSTTTTTITSTSTYSTSIMASPTCTSFSKGPTANWQYLYKLEYAGFKTLNDNSPANNAGAPAITQVLDGSLAACDAAEDCVAWAATQFSPLGGGYFTTNLRFRPESTNWLCVAYYDQTPASYYNVDSAGVGQSFGWTKRP</sequence>
<dbReference type="Proteomes" id="UP001280581">
    <property type="component" value="Unassembled WGS sequence"/>
</dbReference>
<dbReference type="AlphaFoldDB" id="A0AAN6RDW2"/>
<reference evidence="3 4" key="1">
    <citation type="submission" date="2021-02" db="EMBL/GenBank/DDBJ databases">
        <title>Genome assembly of Pseudopithomyces chartarum.</title>
        <authorList>
            <person name="Jauregui R."/>
            <person name="Singh J."/>
            <person name="Voisey C."/>
        </authorList>
    </citation>
    <scope>NUCLEOTIDE SEQUENCE [LARGE SCALE GENOMIC DNA]</scope>
    <source>
        <strain evidence="3 4">AGR01</strain>
    </source>
</reference>
<feature type="region of interest" description="Disordered" evidence="1">
    <location>
        <begin position="103"/>
        <end position="127"/>
    </location>
</feature>
<feature type="signal peptide" evidence="2">
    <location>
        <begin position="1"/>
        <end position="18"/>
    </location>
</feature>
<accession>A0AAN6RDW2</accession>
<proteinExistence type="predicted"/>
<comment type="caution">
    <text evidence="3">The sequence shown here is derived from an EMBL/GenBank/DDBJ whole genome shotgun (WGS) entry which is preliminary data.</text>
</comment>
<protein>
    <submittedName>
        <fullName evidence="3">Uncharacterized protein</fullName>
    </submittedName>
</protein>
<evidence type="ECO:0000313" key="3">
    <source>
        <dbReference type="EMBL" id="KAK3202942.1"/>
    </source>
</evidence>